<dbReference type="InterPro" id="IPR051600">
    <property type="entry name" value="Beta-PGM-like"/>
</dbReference>
<dbReference type="AlphaFoldDB" id="A0A074JUS0"/>
<dbReference type="OrthoDB" id="9797743at2"/>
<dbReference type="SFLD" id="SFLDG01135">
    <property type="entry name" value="C1.5.6:_HAD__Beta-PGM__Phospha"/>
    <property type="match status" value="1"/>
</dbReference>
<evidence type="ECO:0000256" key="2">
    <source>
        <dbReference type="ARBA" id="ARBA00006171"/>
    </source>
</evidence>
<dbReference type="CDD" id="cd07526">
    <property type="entry name" value="HAD_BPGM_like"/>
    <property type="match status" value="1"/>
</dbReference>
<dbReference type="STRING" id="1353528.DT23_00315"/>
<evidence type="ECO:0008006" key="7">
    <source>
        <dbReference type="Google" id="ProtNLM"/>
    </source>
</evidence>
<dbReference type="SFLD" id="SFLDG01129">
    <property type="entry name" value="C1.5:_HAD__Beta-PGM__Phosphata"/>
    <property type="match status" value="1"/>
</dbReference>
<keyword evidence="4" id="KW-0460">Magnesium</keyword>
<dbReference type="GO" id="GO:0003824">
    <property type="term" value="F:catalytic activity"/>
    <property type="evidence" value="ECO:0007669"/>
    <property type="project" value="UniProtKB-ARBA"/>
</dbReference>
<keyword evidence="3" id="KW-0479">Metal-binding</keyword>
<dbReference type="PANTHER" id="PTHR46193:SF10">
    <property type="entry name" value="6-PHOSPHOGLUCONATE PHOSPHATASE"/>
    <property type="match status" value="1"/>
</dbReference>
<dbReference type="Pfam" id="PF00702">
    <property type="entry name" value="Hydrolase"/>
    <property type="match status" value="1"/>
</dbReference>
<comment type="caution">
    <text evidence="5">The sequence shown here is derived from an EMBL/GenBank/DDBJ whole genome shotgun (WGS) entry which is preliminary data.</text>
</comment>
<dbReference type="SFLD" id="SFLDS00003">
    <property type="entry name" value="Haloacid_Dehalogenase"/>
    <property type="match status" value="1"/>
</dbReference>
<organism evidence="5 6">
    <name type="scientific">Thioclava indica</name>
    <dbReference type="NCBI Taxonomy" id="1353528"/>
    <lineage>
        <taxon>Bacteria</taxon>
        <taxon>Pseudomonadati</taxon>
        <taxon>Pseudomonadota</taxon>
        <taxon>Alphaproteobacteria</taxon>
        <taxon>Rhodobacterales</taxon>
        <taxon>Paracoccaceae</taxon>
        <taxon>Thioclava</taxon>
    </lineage>
</organism>
<dbReference type="eggNOG" id="COG0637">
    <property type="taxonomic scope" value="Bacteria"/>
</dbReference>
<sequence length="222" mass="24368">MFDLCIFDCDGVLIDSEIISANMLIAELSALGVEIDLDYVARHFLGRSYPTVMKQIRLEFGLDLPDDFEARYRARLLAAFETDLRVMPGVTEVLDQIAVPWCVATSSSPPRANRSLEIVGLAERAQGRIFTASEVAQGKPAPDLFLHAARQMGVDPARCLVIEDSLTGIRAGLAAGMTVWRFTGASHLKGRPLARPVDAIPALEFASFADFYHLDRAMRASK</sequence>
<dbReference type="EMBL" id="AUNB01000001">
    <property type="protein sequence ID" value="KEO61441.1"/>
    <property type="molecule type" value="Genomic_DNA"/>
</dbReference>
<comment type="cofactor">
    <cofactor evidence="1">
        <name>Mg(2+)</name>
        <dbReference type="ChEBI" id="CHEBI:18420"/>
    </cofactor>
</comment>
<protein>
    <recommendedName>
        <fullName evidence="7">Hydrolase</fullName>
    </recommendedName>
</protein>
<dbReference type="Gene3D" id="1.10.150.240">
    <property type="entry name" value="Putative phosphatase, domain 2"/>
    <property type="match status" value="1"/>
</dbReference>
<evidence type="ECO:0000256" key="1">
    <source>
        <dbReference type="ARBA" id="ARBA00001946"/>
    </source>
</evidence>
<evidence type="ECO:0000313" key="6">
    <source>
        <dbReference type="Proteomes" id="UP000027471"/>
    </source>
</evidence>
<name>A0A074JUS0_9RHOB</name>
<dbReference type="NCBIfam" id="TIGR01509">
    <property type="entry name" value="HAD-SF-IA-v3"/>
    <property type="match status" value="1"/>
</dbReference>
<dbReference type="InterPro" id="IPR023198">
    <property type="entry name" value="PGP-like_dom2"/>
</dbReference>
<accession>A0A074JUS0</accession>
<dbReference type="InterPro" id="IPR006439">
    <property type="entry name" value="HAD-SF_hydro_IA"/>
</dbReference>
<dbReference type="PANTHER" id="PTHR46193">
    <property type="entry name" value="6-PHOSPHOGLUCONATE PHOSPHATASE"/>
    <property type="match status" value="1"/>
</dbReference>
<dbReference type="Proteomes" id="UP000027471">
    <property type="component" value="Unassembled WGS sequence"/>
</dbReference>
<reference evidence="5 6" key="1">
    <citation type="journal article" date="2015" name="Antonie Van Leeuwenhoek">
        <title>Thioclava indica sp. nov., isolated from surface seawater of the Indian Ocean.</title>
        <authorList>
            <person name="Liu Y."/>
            <person name="Lai Q."/>
            <person name="Du J."/>
            <person name="Xu H."/>
            <person name="Jiang L."/>
            <person name="Shao Z."/>
        </authorList>
    </citation>
    <scope>NUCLEOTIDE SEQUENCE [LARGE SCALE GENOMIC DNA]</scope>
    <source>
        <strain evidence="5 6">DT23-4</strain>
    </source>
</reference>
<gene>
    <name evidence="5" type="ORF">DT23_00315</name>
</gene>
<evidence type="ECO:0000313" key="5">
    <source>
        <dbReference type="EMBL" id="KEO61441.1"/>
    </source>
</evidence>
<dbReference type="Gene3D" id="3.40.50.1000">
    <property type="entry name" value="HAD superfamily/HAD-like"/>
    <property type="match status" value="1"/>
</dbReference>
<dbReference type="InterPro" id="IPR023214">
    <property type="entry name" value="HAD_sf"/>
</dbReference>
<dbReference type="RefSeq" id="WP_038127053.1">
    <property type="nucleotide sequence ID" value="NZ_AUNB01000001.1"/>
</dbReference>
<dbReference type="InterPro" id="IPR036412">
    <property type="entry name" value="HAD-like_sf"/>
</dbReference>
<evidence type="ECO:0000256" key="3">
    <source>
        <dbReference type="ARBA" id="ARBA00022723"/>
    </source>
</evidence>
<dbReference type="GO" id="GO:0046872">
    <property type="term" value="F:metal ion binding"/>
    <property type="evidence" value="ECO:0007669"/>
    <property type="project" value="UniProtKB-KW"/>
</dbReference>
<evidence type="ECO:0000256" key="4">
    <source>
        <dbReference type="ARBA" id="ARBA00022842"/>
    </source>
</evidence>
<dbReference type="SUPFAM" id="SSF56784">
    <property type="entry name" value="HAD-like"/>
    <property type="match status" value="1"/>
</dbReference>
<comment type="similarity">
    <text evidence="2">Belongs to the HAD-like hydrolase superfamily. CbbY/CbbZ/Gph/YieH family.</text>
</comment>
<proteinExistence type="inferred from homology"/>
<keyword evidence="6" id="KW-1185">Reference proteome</keyword>